<sequence length="174" mass="19226">MPSMPTMLFSFLLAIFFCSTRTFAVPTTNDLLLANNATSLSDIISRTPASAGEPLRPFWKCVTGNDAYTWLDIALVVERAAELHKDGRTLGTRRYPHAYGNTDNLYFGPLSPPYLEFPIRRDLVPFNGKRGPGKHAGDDRVVFQSGGLYSFLGVITHEGATGGKGRFIMCEKFD</sequence>
<dbReference type="Proteomes" id="UP001310594">
    <property type="component" value="Unassembled WGS sequence"/>
</dbReference>
<dbReference type="EMBL" id="JAVRQU010000014">
    <property type="protein sequence ID" value="KAK5695491.1"/>
    <property type="molecule type" value="Genomic_DNA"/>
</dbReference>
<dbReference type="PANTHER" id="PTHR42104:SF1">
    <property type="entry name" value="EXTRACELLULAR GUANYL-SPECIFIC RIBONUCLEASE RNTA (AFU_ORTHOLOGUE AFUA_4G03230)"/>
    <property type="match status" value="1"/>
</dbReference>
<feature type="signal peptide" evidence="9">
    <location>
        <begin position="1"/>
        <end position="24"/>
    </location>
</feature>
<keyword evidence="5" id="KW-0378">Hydrolase</keyword>
<organism evidence="10 11">
    <name type="scientific">Elasticomyces elasticus</name>
    <dbReference type="NCBI Taxonomy" id="574655"/>
    <lineage>
        <taxon>Eukaryota</taxon>
        <taxon>Fungi</taxon>
        <taxon>Dikarya</taxon>
        <taxon>Ascomycota</taxon>
        <taxon>Pezizomycotina</taxon>
        <taxon>Dothideomycetes</taxon>
        <taxon>Dothideomycetidae</taxon>
        <taxon>Mycosphaerellales</taxon>
        <taxon>Teratosphaeriaceae</taxon>
        <taxon>Elasticomyces</taxon>
    </lineage>
</organism>
<dbReference type="InterPro" id="IPR016191">
    <property type="entry name" value="Ribonuclease/ribotoxin"/>
</dbReference>
<keyword evidence="3" id="KW-0540">Nuclease</keyword>
<evidence type="ECO:0000256" key="6">
    <source>
        <dbReference type="ARBA" id="ARBA00023157"/>
    </source>
</evidence>
<reference evidence="10" key="1">
    <citation type="submission" date="2023-08" db="EMBL/GenBank/DDBJ databases">
        <title>Black Yeasts Isolated from many extreme environments.</title>
        <authorList>
            <person name="Coleine C."/>
            <person name="Stajich J.E."/>
            <person name="Selbmann L."/>
        </authorList>
    </citation>
    <scope>NUCLEOTIDE SEQUENCE</scope>
    <source>
        <strain evidence="10">CCFEE 5810</strain>
    </source>
</reference>
<evidence type="ECO:0000256" key="2">
    <source>
        <dbReference type="ARBA" id="ARBA00012549"/>
    </source>
</evidence>
<dbReference type="GO" id="GO:0016787">
    <property type="term" value="F:hydrolase activity"/>
    <property type="evidence" value="ECO:0007669"/>
    <property type="project" value="UniProtKB-KW"/>
</dbReference>
<comment type="caution">
    <text evidence="10">The sequence shown here is derived from an EMBL/GenBank/DDBJ whole genome shotgun (WGS) entry which is preliminary data.</text>
</comment>
<evidence type="ECO:0000256" key="8">
    <source>
        <dbReference type="ARBA" id="ARBA00034015"/>
    </source>
</evidence>
<comment type="similarity">
    <text evidence="1">Belongs to the ribonuclease N1/T1 family.</text>
</comment>
<proteinExistence type="inferred from homology"/>
<protein>
    <recommendedName>
        <fullName evidence="2">ribonuclease T1</fullName>
        <ecNumber evidence="2">4.6.1.24</ecNumber>
    </recommendedName>
</protein>
<dbReference type="InterPro" id="IPR000026">
    <property type="entry name" value="N1-like"/>
</dbReference>
<feature type="chain" id="PRO_5042904803" description="ribonuclease T1" evidence="9">
    <location>
        <begin position="25"/>
        <end position="174"/>
    </location>
</feature>
<evidence type="ECO:0000256" key="3">
    <source>
        <dbReference type="ARBA" id="ARBA00022722"/>
    </source>
</evidence>
<evidence type="ECO:0000256" key="5">
    <source>
        <dbReference type="ARBA" id="ARBA00022801"/>
    </source>
</evidence>
<dbReference type="SUPFAM" id="SSF53933">
    <property type="entry name" value="Microbial ribonucleases"/>
    <property type="match status" value="1"/>
</dbReference>
<evidence type="ECO:0000313" key="11">
    <source>
        <dbReference type="Proteomes" id="UP001310594"/>
    </source>
</evidence>
<keyword evidence="4" id="KW-0255">Endonuclease</keyword>
<gene>
    <name evidence="10" type="ORF">LTR97_009000</name>
</gene>
<evidence type="ECO:0000256" key="9">
    <source>
        <dbReference type="SAM" id="SignalP"/>
    </source>
</evidence>
<dbReference type="Pfam" id="PF00545">
    <property type="entry name" value="Ribonuclease"/>
    <property type="match status" value="1"/>
</dbReference>
<accession>A0AAN7ZMC4</accession>
<evidence type="ECO:0000313" key="10">
    <source>
        <dbReference type="EMBL" id="KAK5695491.1"/>
    </source>
</evidence>
<dbReference type="AlphaFoldDB" id="A0AAN7ZMC4"/>
<dbReference type="GO" id="GO:0046589">
    <property type="term" value="F:ribonuclease T1 activity"/>
    <property type="evidence" value="ECO:0007669"/>
    <property type="project" value="UniProtKB-EC"/>
</dbReference>
<evidence type="ECO:0000256" key="4">
    <source>
        <dbReference type="ARBA" id="ARBA00022759"/>
    </source>
</evidence>
<comment type="catalytic activity">
    <reaction evidence="8">
        <text>[RNA] containing guanosine + H2O = an [RNA fragment]-3'-guanosine-3'-phosphate + a 5'-hydroxy-ribonucleotide-3'-[RNA fragment].</text>
        <dbReference type="EC" id="4.6.1.24"/>
    </reaction>
</comment>
<name>A0AAN7ZMC4_9PEZI</name>
<dbReference type="Gene3D" id="3.10.450.30">
    <property type="entry name" value="Microbial ribonucleases"/>
    <property type="match status" value="1"/>
</dbReference>
<dbReference type="GO" id="GO:0003723">
    <property type="term" value="F:RNA binding"/>
    <property type="evidence" value="ECO:0007669"/>
    <property type="project" value="InterPro"/>
</dbReference>
<keyword evidence="6" id="KW-1015">Disulfide bond</keyword>
<dbReference type="EC" id="4.6.1.24" evidence="2"/>
<keyword evidence="7" id="KW-0456">Lyase</keyword>
<dbReference type="PANTHER" id="PTHR42104">
    <property type="entry name" value="EXTRACELLULAR GUANYL-SPECIFIC RIBONUCLEASE RNTA (AFU_ORTHOLOGUE AFUA_4G03230)"/>
    <property type="match status" value="1"/>
</dbReference>
<evidence type="ECO:0000256" key="1">
    <source>
        <dbReference type="ARBA" id="ARBA00009006"/>
    </source>
</evidence>
<evidence type="ECO:0000256" key="7">
    <source>
        <dbReference type="ARBA" id="ARBA00023239"/>
    </source>
</evidence>
<keyword evidence="9" id="KW-0732">Signal</keyword>